<dbReference type="Gene3D" id="2.40.50.100">
    <property type="match status" value="1"/>
</dbReference>
<reference evidence="2 3" key="1">
    <citation type="submission" date="2019-02" db="EMBL/GenBank/DDBJ databases">
        <title>Deep-cultivation of Planctomycetes and their phenomic and genomic characterization uncovers novel biology.</title>
        <authorList>
            <person name="Wiegand S."/>
            <person name="Jogler M."/>
            <person name="Boedeker C."/>
            <person name="Pinto D."/>
            <person name="Vollmers J."/>
            <person name="Rivas-Marin E."/>
            <person name="Kohn T."/>
            <person name="Peeters S.H."/>
            <person name="Heuer A."/>
            <person name="Rast P."/>
            <person name="Oberbeckmann S."/>
            <person name="Bunk B."/>
            <person name="Jeske O."/>
            <person name="Meyerdierks A."/>
            <person name="Storesund J.E."/>
            <person name="Kallscheuer N."/>
            <person name="Luecker S."/>
            <person name="Lage O.M."/>
            <person name="Pohl T."/>
            <person name="Merkel B.J."/>
            <person name="Hornburger P."/>
            <person name="Mueller R.-W."/>
            <person name="Bruemmer F."/>
            <person name="Labrenz M."/>
            <person name="Spormann A.M."/>
            <person name="Op Den Camp H."/>
            <person name="Overmann J."/>
            <person name="Amann R."/>
            <person name="Jetten M.S.M."/>
            <person name="Mascher T."/>
            <person name="Medema M.H."/>
            <person name="Devos D.P."/>
            <person name="Kaster A.-K."/>
            <person name="Ovreas L."/>
            <person name="Rohde M."/>
            <person name="Galperin M.Y."/>
            <person name="Jogler C."/>
        </authorList>
    </citation>
    <scope>NUCLEOTIDE SEQUENCE [LARGE SCALE GENOMIC DNA]</scope>
    <source>
        <strain evidence="2 3">Poly41</strain>
    </source>
</reference>
<sequence length="574" mass="63085">MCFVGVTVLERGSVKKIAQSTIVLAVLCVSAMGCKSKRDEVEVKSARPVSVLTLLETDPGRFDRYTGAVASWKTDKLGFEVAGRVEFVVEPETDILGDLSEPDAAGSISGTELARLDPTRYELSVKSAKAQITTAEKQREAAQIELDHVIPAQQEAAAAQVTLAEIEVQRNESLVAQNAGSQRDLDMVRSKFAEAQANVKQVQALREAKGAEVASIEASILELEEALREAERDLADCRLHWSVPGQVAEVHVIAGSYVERGDPVVTVQMMHPIKVEFEVSASTAQNLNHREQVRIYIPQPDGSILQQVAVIYMIDPVADPNTRTFTITLMLPNTKTQSELPAEFDSQVVARTSTIGMLIAGFGANPKSLFVKEQSLHQDDDGYYILRILNQRIGMLSQESQRVLKVEKLRVIPGELRIPILGIAVLREVEFADGVEMDPTTDMFVEEITLPAGNEEAWSGDLVFYDVQRWKLRPGDLVSIDLAGDQTQPGFYVPLDAIMERSGTHFVFVIDQSEDRSTVRKLEVTVHDPVGSLRRIEAVDDQPLEEGAKIVAAGAVFLNDGETVSVAEEVEVRR</sequence>
<organism evidence="2 3">
    <name type="scientific">Novipirellula artificiosorum</name>
    <dbReference type="NCBI Taxonomy" id="2528016"/>
    <lineage>
        <taxon>Bacteria</taxon>
        <taxon>Pseudomonadati</taxon>
        <taxon>Planctomycetota</taxon>
        <taxon>Planctomycetia</taxon>
        <taxon>Pirellulales</taxon>
        <taxon>Pirellulaceae</taxon>
        <taxon>Novipirellula</taxon>
    </lineage>
</organism>
<evidence type="ECO:0000313" key="2">
    <source>
        <dbReference type="EMBL" id="TWU30829.1"/>
    </source>
</evidence>
<proteinExistence type="predicted"/>
<evidence type="ECO:0000256" key="1">
    <source>
        <dbReference type="SAM" id="Coils"/>
    </source>
</evidence>
<dbReference type="Proteomes" id="UP000319143">
    <property type="component" value="Unassembled WGS sequence"/>
</dbReference>
<feature type="coiled-coil region" evidence="1">
    <location>
        <begin position="213"/>
        <end position="240"/>
    </location>
</feature>
<keyword evidence="1" id="KW-0175">Coiled coil</keyword>
<protein>
    <submittedName>
        <fullName evidence="2">Inner membrane protein YiaV</fullName>
    </submittedName>
</protein>
<dbReference type="InterPro" id="IPR050739">
    <property type="entry name" value="MFP"/>
</dbReference>
<dbReference type="Gene3D" id="2.40.420.20">
    <property type="match status" value="1"/>
</dbReference>
<keyword evidence="3" id="KW-1185">Reference proteome</keyword>
<dbReference type="PANTHER" id="PTHR30386:SF18">
    <property type="entry name" value="INNER MEMBRANE PROTEIN YIAV-RELATED"/>
    <property type="match status" value="1"/>
</dbReference>
<accession>A0A5C6D7G9</accession>
<comment type="caution">
    <text evidence="2">The sequence shown here is derived from an EMBL/GenBank/DDBJ whole genome shotgun (WGS) entry which is preliminary data.</text>
</comment>
<dbReference type="PANTHER" id="PTHR30386">
    <property type="entry name" value="MEMBRANE FUSION SUBUNIT OF EMRAB-TOLC MULTIDRUG EFFLUX PUMP"/>
    <property type="match status" value="1"/>
</dbReference>
<dbReference type="Gene3D" id="2.40.30.170">
    <property type="match status" value="1"/>
</dbReference>
<dbReference type="AlphaFoldDB" id="A0A5C6D7G9"/>
<name>A0A5C6D7G9_9BACT</name>
<dbReference type="Gene3D" id="1.10.287.470">
    <property type="entry name" value="Helix hairpin bin"/>
    <property type="match status" value="1"/>
</dbReference>
<gene>
    <name evidence="2" type="primary">yiaV_2</name>
    <name evidence="2" type="ORF">Poly41_65230</name>
</gene>
<evidence type="ECO:0000313" key="3">
    <source>
        <dbReference type="Proteomes" id="UP000319143"/>
    </source>
</evidence>
<dbReference type="EMBL" id="SJPV01000020">
    <property type="protein sequence ID" value="TWU30829.1"/>
    <property type="molecule type" value="Genomic_DNA"/>
</dbReference>
<dbReference type="SUPFAM" id="SSF111369">
    <property type="entry name" value="HlyD-like secretion proteins"/>
    <property type="match status" value="1"/>
</dbReference>